<protein>
    <submittedName>
        <fullName evidence="1">9811_t:CDS:1</fullName>
    </submittedName>
</protein>
<sequence>RLRRSERKGVLSSPAITSRPRKHCGLSVIRRLMNRPETASKELARSTNKRKYLIAFNVPESVAVQLKKHTPFGENVELEVLPEQKITHLEEGCFGGTESEQNDELIPPLEKNLIVEQELIQQLSTTINNDEVSSIFRRDIGS</sequence>
<feature type="non-terminal residue" evidence="1">
    <location>
        <position position="142"/>
    </location>
</feature>
<accession>A0A9W4T751</accession>
<evidence type="ECO:0000313" key="1">
    <source>
        <dbReference type="EMBL" id="CAI2195205.1"/>
    </source>
</evidence>
<gene>
    <name evidence="1" type="ORF">FWILDA_LOCUS16959</name>
</gene>
<organism evidence="1 2">
    <name type="scientific">Funneliformis geosporum</name>
    <dbReference type="NCBI Taxonomy" id="1117311"/>
    <lineage>
        <taxon>Eukaryota</taxon>
        <taxon>Fungi</taxon>
        <taxon>Fungi incertae sedis</taxon>
        <taxon>Mucoromycota</taxon>
        <taxon>Glomeromycotina</taxon>
        <taxon>Glomeromycetes</taxon>
        <taxon>Glomerales</taxon>
        <taxon>Glomeraceae</taxon>
        <taxon>Funneliformis</taxon>
    </lineage>
</organism>
<comment type="caution">
    <text evidence="1">The sequence shown here is derived from an EMBL/GenBank/DDBJ whole genome shotgun (WGS) entry which is preliminary data.</text>
</comment>
<proteinExistence type="predicted"/>
<reference evidence="1" key="1">
    <citation type="submission" date="2022-08" db="EMBL/GenBank/DDBJ databases">
        <authorList>
            <person name="Kallberg Y."/>
            <person name="Tangrot J."/>
            <person name="Rosling A."/>
        </authorList>
    </citation>
    <scope>NUCLEOTIDE SEQUENCE</scope>
    <source>
        <strain evidence="1">Wild A</strain>
    </source>
</reference>
<evidence type="ECO:0000313" key="2">
    <source>
        <dbReference type="Proteomes" id="UP001153678"/>
    </source>
</evidence>
<keyword evidence="2" id="KW-1185">Reference proteome</keyword>
<dbReference type="AlphaFoldDB" id="A0A9W4T751"/>
<dbReference type="EMBL" id="CAMKVN010012096">
    <property type="protein sequence ID" value="CAI2195205.1"/>
    <property type="molecule type" value="Genomic_DNA"/>
</dbReference>
<name>A0A9W4T751_9GLOM</name>
<dbReference type="OrthoDB" id="2412578at2759"/>
<dbReference type="Proteomes" id="UP001153678">
    <property type="component" value="Unassembled WGS sequence"/>
</dbReference>